<gene>
    <name evidence="2" type="ORF">HJC23_001919</name>
</gene>
<evidence type="ECO:0000313" key="2">
    <source>
        <dbReference type="EMBL" id="KAL3782311.1"/>
    </source>
</evidence>
<dbReference type="EMBL" id="JABMIG020000290">
    <property type="protein sequence ID" value="KAL3782311.1"/>
    <property type="molecule type" value="Genomic_DNA"/>
</dbReference>
<name>A0ABD3P4F0_9STRA</name>
<dbReference type="Proteomes" id="UP001516023">
    <property type="component" value="Unassembled WGS sequence"/>
</dbReference>
<feature type="compositionally biased region" description="Polar residues" evidence="1">
    <location>
        <begin position="1"/>
        <end position="12"/>
    </location>
</feature>
<feature type="region of interest" description="Disordered" evidence="1">
    <location>
        <begin position="1"/>
        <end position="20"/>
    </location>
</feature>
<proteinExistence type="predicted"/>
<dbReference type="AlphaFoldDB" id="A0ABD3P4F0"/>
<accession>A0ABD3P4F0</accession>
<comment type="caution">
    <text evidence="2">The sequence shown here is derived from an EMBL/GenBank/DDBJ whole genome shotgun (WGS) entry which is preliminary data.</text>
</comment>
<reference evidence="2 3" key="1">
    <citation type="journal article" date="2020" name="G3 (Bethesda)">
        <title>Improved Reference Genome for Cyclotella cryptica CCMP332, a Model for Cell Wall Morphogenesis, Salinity Adaptation, and Lipid Production in Diatoms (Bacillariophyta).</title>
        <authorList>
            <person name="Roberts W.R."/>
            <person name="Downey K.M."/>
            <person name="Ruck E.C."/>
            <person name="Traller J.C."/>
            <person name="Alverson A.J."/>
        </authorList>
    </citation>
    <scope>NUCLEOTIDE SEQUENCE [LARGE SCALE GENOMIC DNA]</scope>
    <source>
        <strain evidence="2 3">CCMP332</strain>
    </source>
</reference>
<sequence>MIASGRSSQPTSPRDDYSVERGKHLLDVPSCFYDQLLIPPQSFVCVSRSGGRGSVVSGRLPDEWAGTIGTVSLGIRLSSR</sequence>
<evidence type="ECO:0000313" key="3">
    <source>
        <dbReference type="Proteomes" id="UP001516023"/>
    </source>
</evidence>
<evidence type="ECO:0000256" key="1">
    <source>
        <dbReference type="SAM" id="MobiDB-lite"/>
    </source>
</evidence>
<keyword evidence="3" id="KW-1185">Reference proteome</keyword>
<organism evidence="2 3">
    <name type="scientific">Cyclotella cryptica</name>
    <dbReference type="NCBI Taxonomy" id="29204"/>
    <lineage>
        <taxon>Eukaryota</taxon>
        <taxon>Sar</taxon>
        <taxon>Stramenopiles</taxon>
        <taxon>Ochrophyta</taxon>
        <taxon>Bacillariophyta</taxon>
        <taxon>Coscinodiscophyceae</taxon>
        <taxon>Thalassiosirophycidae</taxon>
        <taxon>Stephanodiscales</taxon>
        <taxon>Stephanodiscaceae</taxon>
        <taxon>Cyclotella</taxon>
    </lineage>
</organism>
<protein>
    <submittedName>
        <fullName evidence="2">Uncharacterized protein</fullName>
    </submittedName>
</protein>